<dbReference type="GO" id="GO:0015920">
    <property type="term" value="P:lipopolysaccharide transport"/>
    <property type="evidence" value="ECO:0007669"/>
    <property type="project" value="InterPro"/>
</dbReference>
<keyword evidence="1" id="KW-0472">Membrane</keyword>
<feature type="region of interest" description="Disordered" evidence="2">
    <location>
        <begin position="52"/>
        <end position="172"/>
    </location>
</feature>
<protein>
    <recommendedName>
        <fullName evidence="1">LPS-assembly protein LptD</fullName>
    </recommendedName>
</protein>
<evidence type="ECO:0000313" key="4">
    <source>
        <dbReference type="EMBL" id="SDE32476.1"/>
    </source>
</evidence>
<dbReference type="EMBL" id="FNAP01000005">
    <property type="protein sequence ID" value="SDE32476.1"/>
    <property type="molecule type" value="Genomic_DNA"/>
</dbReference>
<dbReference type="Proteomes" id="UP000199412">
    <property type="component" value="Unassembled WGS sequence"/>
</dbReference>
<evidence type="ECO:0000313" key="5">
    <source>
        <dbReference type="Proteomes" id="UP000199412"/>
    </source>
</evidence>
<keyword evidence="1" id="KW-0998">Cell outer membrane</keyword>
<dbReference type="GO" id="GO:1990351">
    <property type="term" value="C:transporter complex"/>
    <property type="evidence" value="ECO:0007669"/>
    <property type="project" value="TreeGrafter"/>
</dbReference>
<dbReference type="AlphaFoldDB" id="A0A1G7C1A8"/>
<comment type="subunit">
    <text evidence="1">Component of the lipopolysaccharide transport and assembly complex.</text>
</comment>
<dbReference type="PANTHER" id="PTHR30189">
    <property type="entry name" value="LPS-ASSEMBLY PROTEIN"/>
    <property type="match status" value="1"/>
</dbReference>
<comment type="caution">
    <text evidence="1">Lacks conserved residue(s) required for the propagation of feature annotation.</text>
</comment>
<name>A0A1G7C1A8_9PROT</name>
<evidence type="ECO:0000256" key="2">
    <source>
        <dbReference type="SAM" id="MobiDB-lite"/>
    </source>
</evidence>
<comment type="similarity">
    <text evidence="1">Belongs to the LptD family.</text>
</comment>
<dbReference type="InterPro" id="IPR020889">
    <property type="entry name" value="LipoPS_assembly_LptD"/>
</dbReference>
<evidence type="ECO:0000259" key="3">
    <source>
        <dbReference type="Pfam" id="PF04453"/>
    </source>
</evidence>
<feature type="compositionally biased region" description="Low complexity" evidence="2">
    <location>
        <begin position="146"/>
        <end position="165"/>
    </location>
</feature>
<dbReference type="Gene3D" id="2.60.450.10">
    <property type="entry name" value="Lipopolysaccharide (LPS) transport protein A like domain"/>
    <property type="match status" value="1"/>
</dbReference>
<comment type="function">
    <text evidence="1">Involved in the assembly of lipopolysaccharide (LPS) at the surface of the outer membrane.</text>
</comment>
<evidence type="ECO:0000256" key="1">
    <source>
        <dbReference type="HAMAP-Rule" id="MF_01411"/>
    </source>
</evidence>
<dbReference type="STRING" id="69960.SAMN05421720_105239"/>
<dbReference type="InterPro" id="IPR007543">
    <property type="entry name" value="LptD_C"/>
</dbReference>
<reference evidence="4 5" key="1">
    <citation type="submission" date="2016-10" db="EMBL/GenBank/DDBJ databases">
        <authorList>
            <person name="de Groot N.N."/>
        </authorList>
    </citation>
    <scope>NUCLEOTIDE SEQUENCE [LARGE SCALE GENOMIC DNA]</scope>
    <source>
        <strain evidence="4 5">ATCC 700224</strain>
    </source>
</reference>
<dbReference type="InterPro" id="IPR050218">
    <property type="entry name" value="LptD"/>
</dbReference>
<comment type="subcellular location">
    <subcellularLocation>
        <location evidence="1">Cell outer membrane</location>
    </subcellularLocation>
</comment>
<proteinExistence type="inferred from homology"/>
<dbReference type="GO" id="GO:0009279">
    <property type="term" value="C:cell outer membrane"/>
    <property type="evidence" value="ECO:0007669"/>
    <property type="project" value="UniProtKB-SubCell"/>
</dbReference>
<accession>A0A1G7C1A8</accession>
<dbReference type="HAMAP" id="MF_01411">
    <property type="entry name" value="LPS_assembly_LptD"/>
    <property type="match status" value="1"/>
</dbReference>
<feature type="domain" description="LptD C-terminal" evidence="3">
    <location>
        <begin position="446"/>
        <end position="781"/>
    </location>
</feature>
<dbReference type="PANTHER" id="PTHR30189:SF1">
    <property type="entry name" value="LPS-ASSEMBLY PROTEIN LPTD"/>
    <property type="match status" value="1"/>
</dbReference>
<dbReference type="Pfam" id="PF04453">
    <property type="entry name" value="LptD"/>
    <property type="match status" value="1"/>
</dbReference>
<keyword evidence="1" id="KW-0732">Signal</keyword>
<organism evidence="4 5">
    <name type="scientific">Rhodospira trueperi</name>
    <dbReference type="NCBI Taxonomy" id="69960"/>
    <lineage>
        <taxon>Bacteria</taxon>
        <taxon>Pseudomonadati</taxon>
        <taxon>Pseudomonadota</taxon>
        <taxon>Alphaproteobacteria</taxon>
        <taxon>Rhodospirillales</taxon>
        <taxon>Rhodospirillaceae</taxon>
        <taxon>Rhodospira</taxon>
    </lineage>
</organism>
<gene>
    <name evidence="1" type="primary">lptD</name>
    <name evidence="4" type="ORF">SAMN05421720_105239</name>
</gene>
<dbReference type="GO" id="GO:0043165">
    <property type="term" value="P:Gram-negative-bacterium-type cell outer membrane assembly"/>
    <property type="evidence" value="ECO:0007669"/>
    <property type="project" value="UniProtKB-UniRule"/>
</dbReference>
<sequence length="873" mass="94665">MVRGGDGPQLPGRLALALMATLLVVPPTPGSADVLSARDLAGTGDGFRDFDLGRDSAPAIGPTSGGILGGLAPPSGNAPDIRLNPVPEAPGVTGTLPNTPRLQPVTPIAVPTPRLRPVPDSLPALNARSAAPPSVPAGTGSPLSGPAPVSAPSTTPSSPPEATTADQPEPTLIRADELRYDRDINLYRARGNVELTSDGRVVMADTVSYNEKTDILTANGNVRVVETDGTVYFANYIELSADFKDGFVRDMSVLLADRSRIAAVHATRTAGERKDFWRGVYTACDTCPTAEGSPWPTLSGNRAGTRERQRPTWQIRAAHVTHDEVARDLIYRDATLELFGIPVAYTPYLTQPDPTVYRRSGVLMPTWGMNGSGDQNQTATMGYWVEIPYYMVIDDQQDATIRVRGMSEEAWLLDPEYRLRFAEGELAVRGSLTDDSREGLSGHLESRGRWHINDVWRAGFDSEIASHDGYLDKYGYSEPNWLTNHGWVEAFSDRSYASVEAFAYDRTAVGFSDRANPVVLPLATYDYISEPVFLGGHAVLNGGVQHIDRETGARSARMSGSLGWTRPGTLDWGLAYDLDARVNADVYLIEGANTVAGVPGSGFDGTLSRAYPSARVRARYPMVRVATSHRQVLEPFVTVALSPPHLNSRHIPNEDSQDPQLNHANLLTGDRTAGRDRVDDGVSVNYGVQWTYIEPDGGKISASVGQAWRPYGSDFFPSSAGYGEGLSDIVGNINFRPNPYIDLYYNYRLDTKDLMPNRSMLGFSLGPPILRLTGTYLAVGNAEAGTGQGLDDREELTLRASTAFSRYWNAYVGGRYNIATTRMVSTSSGVSYNDECLTVGLAYTESYNGVGSDDDETSLVLQVLLKTLGEIRY</sequence>
<keyword evidence="5" id="KW-1185">Reference proteome</keyword>